<evidence type="ECO:0000313" key="3">
    <source>
        <dbReference type="Proteomes" id="UP001596045"/>
    </source>
</evidence>
<protein>
    <recommendedName>
        <fullName evidence="4">Type II secretion system protein GspC N-terminal domain-containing protein</fullName>
    </recommendedName>
</protein>
<organism evidence="2 3">
    <name type="scientific">Paraherbaspirillum soli</name>
    <dbReference type="NCBI Taxonomy" id="631222"/>
    <lineage>
        <taxon>Bacteria</taxon>
        <taxon>Pseudomonadati</taxon>
        <taxon>Pseudomonadota</taxon>
        <taxon>Betaproteobacteria</taxon>
        <taxon>Burkholderiales</taxon>
        <taxon>Oxalobacteraceae</taxon>
        <taxon>Paraherbaspirillum</taxon>
    </lineage>
</organism>
<sequence>MNEKKFALAIGIAGFALIALIVYLTAPDLAPQSPIALLPAGTPARAMPTQQNATTIAATVNKTAAECSTKRLDAWRLVSLAAGGYRQGGFAVLNNDRRGTLTVSEAQIFDGNLLLAKVTGNSVELRCDHIVQTKILTDSRDAAAVPAMRTALPDPSNN</sequence>
<evidence type="ECO:0000313" key="2">
    <source>
        <dbReference type="EMBL" id="MFC5475473.1"/>
    </source>
</evidence>
<keyword evidence="1" id="KW-0472">Membrane</keyword>
<keyword evidence="3" id="KW-1185">Reference proteome</keyword>
<reference evidence="3" key="1">
    <citation type="journal article" date="2019" name="Int. J. Syst. Evol. Microbiol.">
        <title>The Global Catalogue of Microorganisms (GCM) 10K type strain sequencing project: providing services to taxonomists for standard genome sequencing and annotation.</title>
        <authorList>
            <consortium name="The Broad Institute Genomics Platform"/>
            <consortium name="The Broad Institute Genome Sequencing Center for Infectious Disease"/>
            <person name="Wu L."/>
            <person name="Ma J."/>
        </authorList>
    </citation>
    <scope>NUCLEOTIDE SEQUENCE [LARGE SCALE GENOMIC DNA]</scope>
    <source>
        <strain evidence="3">JCM 17066</strain>
    </source>
</reference>
<dbReference type="RefSeq" id="WP_378998800.1">
    <property type="nucleotide sequence ID" value="NZ_JBHSMT010000027.1"/>
</dbReference>
<dbReference type="EMBL" id="JBHSMT010000027">
    <property type="protein sequence ID" value="MFC5475473.1"/>
    <property type="molecule type" value="Genomic_DNA"/>
</dbReference>
<proteinExistence type="predicted"/>
<accession>A0ABW0MC47</accession>
<feature type="transmembrane region" description="Helical" evidence="1">
    <location>
        <begin position="6"/>
        <end position="26"/>
    </location>
</feature>
<evidence type="ECO:0008006" key="4">
    <source>
        <dbReference type="Google" id="ProtNLM"/>
    </source>
</evidence>
<keyword evidence="1" id="KW-0812">Transmembrane</keyword>
<dbReference type="Proteomes" id="UP001596045">
    <property type="component" value="Unassembled WGS sequence"/>
</dbReference>
<name>A0ABW0MC47_9BURK</name>
<evidence type="ECO:0000256" key="1">
    <source>
        <dbReference type="SAM" id="Phobius"/>
    </source>
</evidence>
<gene>
    <name evidence="2" type="ORF">ACFPM8_16045</name>
</gene>
<comment type="caution">
    <text evidence="2">The sequence shown here is derived from an EMBL/GenBank/DDBJ whole genome shotgun (WGS) entry which is preliminary data.</text>
</comment>
<keyword evidence="1" id="KW-1133">Transmembrane helix</keyword>